<feature type="compositionally biased region" description="Basic and acidic residues" evidence="2">
    <location>
        <begin position="12"/>
        <end position="22"/>
    </location>
</feature>
<feature type="compositionally biased region" description="Low complexity" evidence="2">
    <location>
        <begin position="784"/>
        <end position="800"/>
    </location>
</feature>
<accession>A0A6L2MJH2</accession>
<dbReference type="InterPro" id="IPR012337">
    <property type="entry name" value="RNaseH-like_sf"/>
</dbReference>
<evidence type="ECO:0000256" key="1">
    <source>
        <dbReference type="SAM" id="Coils"/>
    </source>
</evidence>
<name>A0A6L2MJH2_TANCI</name>
<dbReference type="Gene3D" id="3.30.420.10">
    <property type="entry name" value="Ribonuclease H-like superfamily/Ribonuclease H"/>
    <property type="match status" value="1"/>
</dbReference>
<dbReference type="PANTHER" id="PTHR42648">
    <property type="entry name" value="TRANSPOSASE, PUTATIVE-RELATED"/>
    <property type="match status" value="1"/>
</dbReference>
<dbReference type="InterPro" id="IPR057670">
    <property type="entry name" value="SH3_retrovirus"/>
</dbReference>
<reference evidence="4" key="1">
    <citation type="journal article" date="2019" name="Sci. Rep.">
        <title>Draft genome of Tanacetum cinerariifolium, the natural source of mosquito coil.</title>
        <authorList>
            <person name="Yamashiro T."/>
            <person name="Shiraishi A."/>
            <person name="Satake H."/>
            <person name="Nakayama K."/>
        </authorList>
    </citation>
    <scope>NUCLEOTIDE SEQUENCE</scope>
</reference>
<feature type="region of interest" description="Disordered" evidence="2">
    <location>
        <begin position="775"/>
        <end position="811"/>
    </location>
</feature>
<organism evidence="4">
    <name type="scientific">Tanacetum cinerariifolium</name>
    <name type="common">Dalmatian daisy</name>
    <name type="synonym">Chrysanthemum cinerariifolium</name>
    <dbReference type="NCBI Taxonomy" id="118510"/>
    <lineage>
        <taxon>Eukaryota</taxon>
        <taxon>Viridiplantae</taxon>
        <taxon>Streptophyta</taxon>
        <taxon>Embryophyta</taxon>
        <taxon>Tracheophyta</taxon>
        <taxon>Spermatophyta</taxon>
        <taxon>Magnoliopsida</taxon>
        <taxon>eudicotyledons</taxon>
        <taxon>Gunneridae</taxon>
        <taxon>Pentapetalae</taxon>
        <taxon>asterids</taxon>
        <taxon>campanulids</taxon>
        <taxon>Asterales</taxon>
        <taxon>Asteraceae</taxon>
        <taxon>Asteroideae</taxon>
        <taxon>Anthemideae</taxon>
        <taxon>Anthemidinae</taxon>
        <taxon>Tanacetum</taxon>
    </lineage>
</organism>
<sequence length="1231" mass="140559">MNDKVVPNNSQVKDKKTDIEEHPRISSISNQTKSVTACNDSLKSRTLNVNVVCATCGKCLDDSNHFACVTKILNDMNARTNKPNAVHVSTRKPKKSSEQIFCNTPRKTVALEFTIQKSKSYYRMLYEKTNLVQGNITINRVYYIEGLNHNLLSVGHFCDADLEVAFWKSTCFVRDIKGNDLLTGCRISLPKLKYVEDQLCSSCKVSKAERSSFKTKTVPSSKGQLNLLHMDLCGPMRVASINGKKYIMVIVTEYSRYIWTLFLRSKDETPEVLKDFLTMIQINLQALVFFVRTDRGTEFLKKTLHAFFKEEGIEHQTSTHRTPEQNGVVKRQNHILVEAARTMLSASKLPLFFWAEAIATACYTQNKSIIIPTHEKIAYHIINDRKPSTKHLYIFGCTCYLIRDGENLDKMKEKGDPCILVGYYTQSKGYCVYNKRTRLIFESIHLRFDELKEMSDASVANDTSGLEAMDDSAWIEAMQEELHQFDRLLVWELIDKPFYKNVIKLKWRRFMLHNVDPDHPEKVYRLRKALYGLKQAPRADALQITPIKESDPFVAQPSSDAVIDYVNTLGYPCTLRNVSEHHTMADTWLMLLSINDIWMENTEKRRKPICPLKLVDEFADEGVPITEPRIDDEEADLQRGIELSLKILKQGIKGKGKEKLIDEQVEHSLLDLNTTKKKSDADQELTEINFRVQDEGHARSNPGKQDKGQAGSNLGNAVVFPPKPRHVVHAGPNLKPMDLAVSDASTQQNPEVLIHQDTSSVPPMTTPVLDLPMSQSDSLTVNAPHPTSRATTTTITTTTTLPPPPPQPQQSTTDPILLHCIGELEQHMANLIQDNLALEERLEKHGSRLYNLENLNFPQKLSKAVDEIVTDEILQQRMFKDNSYEAPDDHKNLYEALQKSLDRNYSNQLLANLDEARRKKRMKCNLPRTPYGEDLSSSKFAASTPQSMAWTTSDTRYKAADVENNWANALASNYVPPAENSLLAKTGDMTTFMSSPALSISKMKAARFPDFGLELLVPEQMWIDDVCTYELSAAYGISRWWFNRQKFYIDRHDSLSHRREVRKHMRILSVVRIKAFLRYGYDYLSEIVLPIADFQEHTIAEKDFKNLYPSDFKDLNLLLLQGHLDHLSGSDKRFEFKHDYTIIESPRAVVFQVNNNKRKIMSFNEMYKFSDGTDSRPKGSSETWNALLVVAYEILTTDCFREPNEHIISPFRSDTSTGNPVKDILLKIEST</sequence>
<dbReference type="SUPFAM" id="SSF53098">
    <property type="entry name" value="Ribonuclease H-like"/>
    <property type="match status" value="1"/>
</dbReference>
<dbReference type="EMBL" id="BKCJ010006823">
    <property type="protein sequence ID" value="GEU74116.1"/>
    <property type="molecule type" value="Genomic_DNA"/>
</dbReference>
<feature type="region of interest" description="Disordered" evidence="2">
    <location>
        <begin position="691"/>
        <end position="713"/>
    </location>
</feature>
<gene>
    <name evidence="4" type="ORF">Tci_046094</name>
</gene>
<dbReference type="Pfam" id="PF00665">
    <property type="entry name" value="rve"/>
    <property type="match status" value="1"/>
</dbReference>
<feature type="domain" description="Integrase catalytic" evidence="3">
    <location>
        <begin position="215"/>
        <end position="395"/>
    </location>
</feature>
<protein>
    <recommendedName>
        <fullName evidence="3">Integrase catalytic domain-containing protein</fullName>
    </recommendedName>
</protein>
<dbReference type="PROSITE" id="PS50994">
    <property type="entry name" value="INTEGRASE"/>
    <property type="match status" value="1"/>
</dbReference>
<dbReference type="GO" id="GO:0015074">
    <property type="term" value="P:DNA integration"/>
    <property type="evidence" value="ECO:0007669"/>
    <property type="project" value="InterPro"/>
</dbReference>
<comment type="caution">
    <text evidence="4">The sequence shown here is derived from an EMBL/GenBank/DDBJ whole genome shotgun (WGS) entry which is preliminary data.</text>
</comment>
<dbReference type="InterPro" id="IPR039537">
    <property type="entry name" value="Retrotran_Ty1/copia-like"/>
</dbReference>
<dbReference type="InterPro" id="IPR001584">
    <property type="entry name" value="Integrase_cat-core"/>
</dbReference>
<dbReference type="InterPro" id="IPR036397">
    <property type="entry name" value="RNaseH_sf"/>
</dbReference>
<evidence type="ECO:0000256" key="2">
    <source>
        <dbReference type="SAM" id="MobiDB-lite"/>
    </source>
</evidence>
<proteinExistence type="predicted"/>
<dbReference type="PANTHER" id="PTHR42648:SF21">
    <property type="entry name" value="CYSTEINE-RICH RLK (RECEPTOR-LIKE PROTEIN KINASE) 8"/>
    <property type="match status" value="1"/>
</dbReference>
<dbReference type="GO" id="GO:0003676">
    <property type="term" value="F:nucleic acid binding"/>
    <property type="evidence" value="ECO:0007669"/>
    <property type="project" value="InterPro"/>
</dbReference>
<evidence type="ECO:0000313" key="4">
    <source>
        <dbReference type="EMBL" id="GEU74116.1"/>
    </source>
</evidence>
<keyword evidence="1" id="KW-0175">Coiled coil</keyword>
<dbReference type="AlphaFoldDB" id="A0A6L2MJH2"/>
<feature type="region of interest" description="Disordered" evidence="2">
    <location>
        <begin position="1"/>
        <end position="22"/>
    </location>
</feature>
<feature type="coiled-coil region" evidence="1">
    <location>
        <begin position="821"/>
        <end position="848"/>
    </location>
</feature>
<dbReference type="Pfam" id="PF25597">
    <property type="entry name" value="SH3_retrovirus"/>
    <property type="match status" value="1"/>
</dbReference>
<evidence type="ECO:0000259" key="3">
    <source>
        <dbReference type="PROSITE" id="PS50994"/>
    </source>
</evidence>